<accession>A0A024TTJ5</accession>
<dbReference type="AlphaFoldDB" id="A0A024TTJ5"/>
<reference evidence="1" key="1">
    <citation type="submission" date="2013-12" db="EMBL/GenBank/DDBJ databases">
        <title>The Genome Sequence of Aphanomyces invadans NJM9701.</title>
        <authorList>
            <consortium name="The Broad Institute Genomics Platform"/>
            <person name="Russ C."/>
            <person name="Tyler B."/>
            <person name="van West P."/>
            <person name="Dieguez-Uribeondo J."/>
            <person name="Young S.K."/>
            <person name="Zeng Q."/>
            <person name="Gargeya S."/>
            <person name="Fitzgerald M."/>
            <person name="Abouelleil A."/>
            <person name="Alvarado L."/>
            <person name="Chapman S.B."/>
            <person name="Gainer-Dewar J."/>
            <person name="Goldberg J."/>
            <person name="Griggs A."/>
            <person name="Gujja S."/>
            <person name="Hansen M."/>
            <person name="Howarth C."/>
            <person name="Imamovic A."/>
            <person name="Ireland A."/>
            <person name="Larimer J."/>
            <person name="McCowan C."/>
            <person name="Murphy C."/>
            <person name="Pearson M."/>
            <person name="Poon T.W."/>
            <person name="Priest M."/>
            <person name="Roberts A."/>
            <person name="Saif S."/>
            <person name="Shea T."/>
            <person name="Sykes S."/>
            <person name="Wortman J."/>
            <person name="Nusbaum C."/>
            <person name="Birren B."/>
        </authorList>
    </citation>
    <scope>NUCLEOTIDE SEQUENCE [LARGE SCALE GENOMIC DNA]</scope>
    <source>
        <strain evidence="1">NJM9701</strain>
    </source>
</reference>
<gene>
    <name evidence="1" type="ORF">H310_09681</name>
</gene>
<dbReference type="RefSeq" id="XP_008874052.1">
    <property type="nucleotide sequence ID" value="XM_008875830.1"/>
</dbReference>
<evidence type="ECO:0000313" key="1">
    <source>
        <dbReference type="EMBL" id="ETV97344.1"/>
    </source>
</evidence>
<name>A0A024TTJ5_9STRA</name>
<dbReference type="PANTHER" id="PTHR47169">
    <property type="entry name" value="OS01G0541250 PROTEIN"/>
    <property type="match status" value="1"/>
</dbReference>
<organism evidence="1">
    <name type="scientific">Aphanomyces invadans</name>
    <dbReference type="NCBI Taxonomy" id="157072"/>
    <lineage>
        <taxon>Eukaryota</taxon>
        <taxon>Sar</taxon>
        <taxon>Stramenopiles</taxon>
        <taxon>Oomycota</taxon>
        <taxon>Saprolegniomycetes</taxon>
        <taxon>Saprolegniales</taxon>
        <taxon>Verrucalvaceae</taxon>
        <taxon>Aphanomyces</taxon>
    </lineage>
</organism>
<dbReference type="InterPro" id="IPR036397">
    <property type="entry name" value="RNaseH_sf"/>
</dbReference>
<protein>
    <recommendedName>
        <fullName evidence="2">Tc1-like transposase DDE domain-containing protein</fullName>
    </recommendedName>
</protein>
<dbReference type="GO" id="GO:0003676">
    <property type="term" value="F:nucleic acid binding"/>
    <property type="evidence" value="ECO:0007669"/>
    <property type="project" value="InterPro"/>
</dbReference>
<dbReference type="EMBL" id="KI913973">
    <property type="protein sequence ID" value="ETV97344.1"/>
    <property type="molecule type" value="Genomic_DNA"/>
</dbReference>
<evidence type="ECO:0008006" key="2">
    <source>
        <dbReference type="Google" id="ProtNLM"/>
    </source>
</evidence>
<dbReference type="OrthoDB" id="113327at2759"/>
<dbReference type="Gene3D" id="3.30.420.10">
    <property type="entry name" value="Ribonuclease H-like superfamily/Ribonuclease H"/>
    <property type="match status" value="1"/>
</dbReference>
<proteinExistence type="predicted"/>
<dbReference type="VEuPathDB" id="FungiDB:H310_09681"/>
<sequence length="92" mass="10350">MTVAKDACRAFFLEKVIPSIAVKWPKPDKSVVLQHDNARAHVTPMDAQLKAAFDEYGKKDWAFSFIPQPPNSPDTNISDLCFFVAIKSLQQK</sequence>
<dbReference type="PANTHER" id="PTHR47169:SF4">
    <property type="entry name" value="TRANSPOSASE TC1-LIKE DOMAIN-CONTAINING PROTEIN"/>
    <property type="match status" value="1"/>
</dbReference>
<dbReference type="GeneID" id="20086731"/>